<gene>
    <name evidence="4" type="primary">Ccdc146</name>
    <name evidence="4" type="ORF">TYRSAV_R10940</name>
</gene>
<proteinExistence type="predicted"/>
<feature type="region of interest" description="Disordered" evidence="2">
    <location>
        <begin position="1"/>
        <end position="25"/>
    </location>
</feature>
<evidence type="ECO:0000256" key="2">
    <source>
        <dbReference type="SAM" id="MobiDB-lite"/>
    </source>
</evidence>
<feature type="domain" description="Islet cell autoantigen Ica1 C-terminal" evidence="3">
    <location>
        <begin position="30"/>
        <end position="169"/>
    </location>
</feature>
<protein>
    <submittedName>
        <fullName evidence="4">CC146 protein</fullName>
    </submittedName>
</protein>
<feature type="compositionally biased region" description="Basic and acidic residues" evidence="2">
    <location>
        <begin position="154"/>
        <end position="170"/>
    </location>
</feature>
<evidence type="ECO:0000259" key="3">
    <source>
        <dbReference type="Pfam" id="PF04629"/>
    </source>
</evidence>
<dbReference type="Pfam" id="PF04629">
    <property type="entry name" value="ICA69"/>
    <property type="match status" value="1"/>
</dbReference>
<dbReference type="EMBL" id="VXAW01014877">
    <property type="protein sequence ID" value="NXM09812.1"/>
    <property type="molecule type" value="Genomic_DNA"/>
</dbReference>
<keyword evidence="5" id="KW-1185">Reference proteome</keyword>
<dbReference type="GO" id="GO:0005856">
    <property type="term" value="C:cytoskeleton"/>
    <property type="evidence" value="ECO:0007669"/>
    <property type="project" value="TreeGrafter"/>
</dbReference>
<feature type="region of interest" description="Disordered" evidence="2">
    <location>
        <begin position="154"/>
        <end position="229"/>
    </location>
</feature>
<keyword evidence="1" id="KW-0175">Coiled coil</keyword>
<name>A0A7L0Y059_TYRSA</name>
<evidence type="ECO:0000313" key="5">
    <source>
        <dbReference type="Proteomes" id="UP000537779"/>
    </source>
</evidence>
<organism evidence="4 5">
    <name type="scientific">Tyrannus savana</name>
    <name type="common">Fork-tailed flycatcher</name>
    <name type="synonym">Muscivora tyrannus</name>
    <dbReference type="NCBI Taxonomy" id="137541"/>
    <lineage>
        <taxon>Eukaryota</taxon>
        <taxon>Metazoa</taxon>
        <taxon>Chordata</taxon>
        <taxon>Craniata</taxon>
        <taxon>Vertebrata</taxon>
        <taxon>Euteleostomi</taxon>
        <taxon>Archelosauria</taxon>
        <taxon>Archosauria</taxon>
        <taxon>Dinosauria</taxon>
        <taxon>Saurischia</taxon>
        <taxon>Theropoda</taxon>
        <taxon>Coelurosauria</taxon>
        <taxon>Aves</taxon>
        <taxon>Neognathae</taxon>
        <taxon>Neoaves</taxon>
        <taxon>Telluraves</taxon>
        <taxon>Australaves</taxon>
        <taxon>Passeriformes</taxon>
        <taxon>Tyrannidae</taxon>
        <taxon>Tyrannus</taxon>
    </lineage>
</organism>
<dbReference type="AlphaFoldDB" id="A0A7L0Y059"/>
<comment type="caution">
    <text evidence="4">The sequence shown here is derived from an EMBL/GenBank/DDBJ whole genome shotgun (WGS) entry which is preliminary data.</text>
</comment>
<reference evidence="4 5" key="1">
    <citation type="submission" date="2019-09" db="EMBL/GenBank/DDBJ databases">
        <title>Bird 10,000 Genomes (B10K) Project - Family phase.</title>
        <authorList>
            <person name="Zhang G."/>
        </authorList>
    </citation>
    <scope>NUCLEOTIDE SEQUENCE [LARGE SCALE GENOMIC DNA]</scope>
    <source>
        <strain evidence="4">B10K-DU-001-37</strain>
        <tissue evidence="4">Muscle</tissue>
    </source>
</reference>
<feature type="compositionally biased region" description="Basic and acidic residues" evidence="2">
    <location>
        <begin position="10"/>
        <end position="19"/>
    </location>
</feature>
<evidence type="ECO:0000256" key="1">
    <source>
        <dbReference type="ARBA" id="ARBA00023054"/>
    </source>
</evidence>
<dbReference type="PANTHER" id="PTHR32083:SF34">
    <property type="entry name" value="COILED-COIL DOMAIN-CONTAINING PROTEIN 146"/>
    <property type="match status" value="1"/>
</dbReference>
<feature type="non-terminal residue" evidence="4">
    <location>
        <position position="1"/>
    </location>
</feature>
<accession>A0A7L0Y059</accession>
<dbReference type="InterPro" id="IPR006723">
    <property type="entry name" value="Islet_autoAg_Ica1_C"/>
</dbReference>
<sequence length="229" mass="25952">MEEIFGDATNESRRHEMGGKDPSAPELLKKIEQLEAELLQKEQKLMQKEFLCEFISEMTDRIRAEADNRKQDMLLFAKRMNELQRKIKDKTQERKALIAEVTMKQSLVVQLQQEMKEKEEFVMIASWRISQGLPPPKEAAKEWLKVLGSEKTHKAAAEARAEDPAEKEQDAVPGHAHTTAQGCPSSSIPDKEQSPPFPRPHGALPPLRPSESSSDQRHFSKSTAQPSET</sequence>
<dbReference type="Proteomes" id="UP000537779">
    <property type="component" value="Unassembled WGS sequence"/>
</dbReference>
<dbReference type="PANTHER" id="PTHR32083">
    <property type="entry name" value="CILIA AND FLAGELLA-ASSOCIATED PROTEIN 58-RELATED"/>
    <property type="match status" value="1"/>
</dbReference>
<feature type="compositionally biased region" description="Polar residues" evidence="2">
    <location>
        <begin position="178"/>
        <end position="188"/>
    </location>
</feature>
<evidence type="ECO:0000313" key="4">
    <source>
        <dbReference type="EMBL" id="NXM09812.1"/>
    </source>
</evidence>
<feature type="non-terminal residue" evidence="4">
    <location>
        <position position="229"/>
    </location>
</feature>